<sequence length="453" mass="50977">MSNRKQKTPIVPRQYGEFLVTEAIVERRKRSKRPESAKALPLFDAADGKQPETPWACERSKSERAEPAALPAAAGGGLLFQSNAQCCDKDPSESLPSVSSPTPTPSFDSFPPDPSVVYSLDEISRPLGTKLILRGCGCRKWHCADCGPSMGWRLQSKLIERVGHFKSVLGITLTVDGSLFESQELAWQYVMEERLLSRFRRELERLGYLHSKHYFWSMEFQKKTFQSHWHLLFDAKHVPYGVVVEIWSRFRPKWAPPLAEPITAENYQGKAPAFGSVWISPPGPAHKAAFYATKYLIKHPAEGYPDWVLDRVGRMPRFGHSNGFFPRPSNHDASCFCEECRGERAPSPVASKPRKPSSQPAARRREAKTIRERIAACKTTCSIVEVEQLQLPDGSVVDGKGRYGGKLEIPYAEVREYIGAENDKRSALEVDPYTLDELQAKARSSQDRQENPS</sequence>
<evidence type="ECO:0000259" key="2">
    <source>
        <dbReference type="Pfam" id="PF23343"/>
    </source>
</evidence>
<protein>
    <recommendedName>
        <fullName evidence="2">Replication-associated protein ORF2/G2P domain-containing protein</fullName>
    </recommendedName>
</protein>
<dbReference type="Pfam" id="PF23343">
    <property type="entry name" value="REP_ORF2-G2P"/>
    <property type="match status" value="1"/>
</dbReference>
<dbReference type="HOGENOM" id="CLU_603892_0_0_0"/>
<organism evidence="3 4">
    <name type="scientific">Pirellula staleyi (strain ATCC 27377 / DSM 6068 / ICPB 4128)</name>
    <name type="common">Pirella staleyi</name>
    <dbReference type="NCBI Taxonomy" id="530564"/>
    <lineage>
        <taxon>Bacteria</taxon>
        <taxon>Pseudomonadati</taxon>
        <taxon>Planctomycetota</taxon>
        <taxon>Planctomycetia</taxon>
        <taxon>Pirellulales</taxon>
        <taxon>Pirellulaceae</taxon>
        <taxon>Pirellula</taxon>
    </lineage>
</organism>
<feature type="compositionally biased region" description="Low complexity" evidence="1">
    <location>
        <begin position="93"/>
        <end position="108"/>
    </location>
</feature>
<feature type="region of interest" description="Disordered" evidence="1">
    <location>
        <begin position="344"/>
        <end position="367"/>
    </location>
</feature>
<proteinExistence type="predicted"/>
<dbReference type="STRING" id="530564.Psta_0300"/>
<dbReference type="AlphaFoldDB" id="D2R282"/>
<feature type="region of interest" description="Disordered" evidence="1">
    <location>
        <begin position="26"/>
        <end position="68"/>
    </location>
</feature>
<feature type="region of interest" description="Disordered" evidence="1">
    <location>
        <begin position="87"/>
        <end position="108"/>
    </location>
</feature>
<evidence type="ECO:0000313" key="3">
    <source>
        <dbReference type="EMBL" id="ADB14991.1"/>
    </source>
</evidence>
<gene>
    <name evidence="3" type="ordered locus">Psta_0300</name>
</gene>
<evidence type="ECO:0000313" key="4">
    <source>
        <dbReference type="Proteomes" id="UP000001887"/>
    </source>
</evidence>
<dbReference type="Proteomes" id="UP000001887">
    <property type="component" value="Chromosome"/>
</dbReference>
<dbReference type="InterPro" id="IPR056906">
    <property type="entry name" value="ORF2/G2P_dom"/>
</dbReference>
<evidence type="ECO:0000256" key="1">
    <source>
        <dbReference type="SAM" id="MobiDB-lite"/>
    </source>
</evidence>
<reference evidence="3 4" key="1">
    <citation type="journal article" date="2009" name="Stand. Genomic Sci.">
        <title>Complete genome sequence of Pirellula staleyi type strain (ATCC 27377).</title>
        <authorList>
            <person name="Clum A."/>
            <person name="Tindall B.J."/>
            <person name="Sikorski J."/>
            <person name="Ivanova N."/>
            <person name="Mavrommatis K."/>
            <person name="Lucas S."/>
            <person name="Glavina del Rio T."/>
            <person name="Nolan M."/>
            <person name="Chen F."/>
            <person name="Tice H."/>
            <person name="Pitluck S."/>
            <person name="Cheng J.F."/>
            <person name="Chertkov O."/>
            <person name="Brettin T."/>
            <person name="Han C."/>
            <person name="Detter J.C."/>
            <person name="Kuske C."/>
            <person name="Bruce D."/>
            <person name="Goodwin L."/>
            <person name="Ovchinikova G."/>
            <person name="Pati A."/>
            <person name="Mikhailova N."/>
            <person name="Chen A."/>
            <person name="Palaniappan K."/>
            <person name="Land M."/>
            <person name="Hauser L."/>
            <person name="Chang Y.J."/>
            <person name="Jeffries C.D."/>
            <person name="Chain P."/>
            <person name="Rohde M."/>
            <person name="Goker M."/>
            <person name="Bristow J."/>
            <person name="Eisen J.A."/>
            <person name="Markowitz V."/>
            <person name="Hugenholtz P."/>
            <person name="Kyrpides N.C."/>
            <person name="Klenk H.P."/>
            <person name="Lapidus A."/>
        </authorList>
    </citation>
    <scope>NUCLEOTIDE SEQUENCE [LARGE SCALE GENOMIC DNA]</scope>
    <source>
        <strain evidence="4">ATCC 27377 / DSM 6068 / ICPB 4128</strain>
    </source>
</reference>
<dbReference type="KEGG" id="psl:Psta_0300"/>
<accession>D2R282</accession>
<dbReference type="EMBL" id="CP001848">
    <property type="protein sequence ID" value="ADB14991.1"/>
    <property type="molecule type" value="Genomic_DNA"/>
</dbReference>
<dbReference type="eggNOG" id="ENOG5033X4S">
    <property type="taxonomic scope" value="Bacteria"/>
</dbReference>
<feature type="domain" description="Replication-associated protein ORF2/G2P" evidence="2">
    <location>
        <begin position="171"/>
        <end position="298"/>
    </location>
</feature>
<keyword evidence="4" id="KW-1185">Reference proteome</keyword>
<name>D2R282_PIRSD</name>